<keyword evidence="2" id="KW-1185">Reference proteome</keyword>
<name>A0ABU5QQV9_9BACT</name>
<gene>
    <name evidence="1" type="ORF">VB264_16855</name>
</gene>
<dbReference type="Proteomes" id="UP001304671">
    <property type="component" value="Unassembled WGS sequence"/>
</dbReference>
<reference evidence="1 2" key="1">
    <citation type="submission" date="2023-12" db="EMBL/GenBank/DDBJ databases">
        <title>Novel species of the genus Arcicella isolated from rivers.</title>
        <authorList>
            <person name="Lu H."/>
        </authorList>
    </citation>
    <scope>NUCLEOTIDE SEQUENCE [LARGE SCALE GENOMIC DNA]</scope>
    <source>
        <strain evidence="1 2">LMG 21963</strain>
    </source>
</reference>
<protein>
    <submittedName>
        <fullName evidence="1">Uncharacterized protein</fullName>
    </submittedName>
</protein>
<organism evidence="1 2">
    <name type="scientific">Arcicella aquatica</name>
    <dbReference type="NCBI Taxonomy" id="217141"/>
    <lineage>
        <taxon>Bacteria</taxon>
        <taxon>Pseudomonadati</taxon>
        <taxon>Bacteroidota</taxon>
        <taxon>Cytophagia</taxon>
        <taxon>Cytophagales</taxon>
        <taxon>Flectobacillaceae</taxon>
        <taxon>Arcicella</taxon>
    </lineage>
</organism>
<accession>A0ABU5QQV9</accession>
<sequence length="114" mass="13082">MTESLQPIGYCLKQKNMSIKRVIKRRAVFAEIHQDTRGDEVHQFSVKYRKTDGSIGFKASVSKNFRNVASKGKYRGSVNTNHVLLLVDHETNRTFEILIDLMVEYNGLLIDHSV</sequence>
<proteinExistence type="predicted"/>
<evidence type="ECO:0000313" key="1">
    <source>
        <dbReference type="EMBL" id="MEA5259472.1"/>
    </source>
</evidence>
<evidence type="ECO:0000313" key="2">
    <source>
        <dbReference type="Proteomes" id="UP001304671"/>
    </source>
</evidence>
<dbReference type="EMBL" id="JAYFUL010000031">
    <property type="protein sequence ID" value="MEA5259472.1"/>
    <property type="molecule type" value="Genomic_DNA"/>
</dbReference>
<dbReference type="RefSeq" id="WP_323251120.1">
    <property type="nucleotide sequence ID" value="NZ_JAYFUL010000031.1"/>
</dbReference>
<comment type="caution">
    <text evidence="1">The sequence shown here is derived from an EMBL/GenBank/DDBJ whole genome shotgun (WGS) entry which is preliminary data.</text>
</comment>